<accession>A0ACC2VUP3</accession>
<evidence type="ECO:0000313" key="2">
    <source>
        <dbReference type="Proteomes" id="UP001227268"/>
    </source>
</evidence>
<keyword evidence="2" id="KW-1185">Reference proteome</keyword>
<evidence type="ECO:0000313" key="1">
    <source>
        <dbReference type="EMBL" id="KAJ9103164.1"/>
    </source>
</evidence>
<dbReference type="Proteomes" id="UP001227268">
    <property type="component" value="Unassembled WGS sequence"/>
</dbReference>
<protein>
    <submittedName>
        <fullName evidence="1">Uncharacterized protein</fullName>
    </submittedName>
</protein>
<dbReference type="EMBL" id="JASBWT010000007">
    <property type="protein sequence ID" value="KAJ9103164.1"/>
    <property type="molecule type" value="Genomic_DNA"/>
</dbReference>
<comment type="caution">
    <text evidence="1">The sequence shown here is derived from an EMBL/GenBank/DDBJ whole genome shotgun (WGS) entry which is preliminary data.</text>
</comment>
<organism evidence="1 2">
    <name type="scientific">Naganishia friedmannii</name>
    <dbReference type="NCBI Taxonomy" id="89922"/>
    <lineage>
        <taxon>Eukaryota</taxon>
        <taxon>Fungi</taxon>
        <taxon>Dikarya</taxon>
        <taxon>Basidiomycota</taxon>
        <taxon>Agaricomycotina</taxon>
        <taxon>Tremellomycetes</taxon>
        <taxon>Filobasidiales</taxon>
        <taxon>Filobasidiaceae</taxon>
        <taxon>Naganishia</taxon>
    </lineage>
</organism>
<sequence length="429" mass="49257">MSANKFRGKRGYSLVLLMLGLLLVLNYMKSTRPNNTATGQHQHAVISTDLRRRSMETSVIAHAPGFTLFENAYWRNYTWYFVTARPWAFPDLPMVMTNVPDYGQTTTAVFHNGLAKVILPTEAEDLDLDLEEVETVQGTTFFFNDKIYLKHYYHLVGEMFLGSWRVYTSVLVNPFNKRPQKTLQANTKSTLDQLPPIERFIFGYAPPQEMYDRAGMNEYFFDRVFPQVPLEFEESWQARADSLKLFRFDLVVIADRWSGHMKRTSKPMDYAFRLPAPSNWVSDLKDRMLANYQGPVSLKDPSHINSKPVITYLSRQEAHHRTMNPATHEDLIVGLKALEEEGLAEVNIESFTGKDPKDEQAAKLSRTTIFVSLHGNGLTNLIWMTPDAYGRSAVYEIQQPGMYTDDYAIISEALGIDHWIIGGRDLERE</sequence>
<proteinExistence type="predicted"/>
<reference evidence="1" key="1">
    <citation type="submission" date="2023-04" db="EMBL/GenBank/DDBJ databases">
        <title>Draft Genome sequencing of Naganishia species isolated from polar environments using Oxford Nanopore Technology.</title>
        <authorList>
            <person name="Leo P."/>
            <person name="Venkateswaran K."/>
        </authorList>
    </citation>
    <scope>NUCLEOTIDE SEQUENCE</scope>
    <source>
        <strain evidence="1">MNA-CCFEE 5423</strain>
    </source>
</reference>
<name>A0ACC2VUP3_9TREE</name>
<gene>
    <name evidence="1" type="ORF">QFC21_002586</name>
</gene>